<protein>
    <submittedName>
        <fullName evidence="3">SUMO protein smt3</fullName>
    </submittedName>
</protein>
<dbReference type="CDD" id="cd01763">
    <property type="entry name" value="Ubl_SUMO_like"/>
    <property type="match status" value="1"/>
</dbReference>
<comment type="caution">
    <text evidence="3">The sequence shown here is derived from an EMBL/GenBank/DDBJ whole genome shotgun (WGS) entry which is preliminary data.</text>
</comment>
<dbReference type="Pfam" id="PF11976">
    <property type="entry name" value="Rad60-SLD"/>
    <property type="match status" value="1"/>
</dbReference>
<accession>A0AAE0TML9</accession>
<feature type="domain" description="Ubiquitin-like" evidence="2">
    <location>
        <begin position="49"/>
        <end position="126"/>
    </location>
</feature>
<name>A0AAE0TML9_9PEZI</name>
<organism evidence="3 4">
    <name type="scientific">Recurvomyces mirabilis</name>
    <dbReference type="NCBI Taxonomy" id="574656"/>
    <lineage>
        <taxon>Eukaryota</taxon>
        <taxon>Fungi</taxon>
        <taxon>Dikarya</taxon>
        <taxon>Ascomycota</taxon>
        <taxon>Pezizomycotina</taxon>
        <taxon>Dothideomycetes</taxon>
        <taxon>Dothideomycetidae</taxon>
        <taxon>Mycosphaerellales</taxon>
        <taxon>Teratosphaeriaceae</taxon>
        <taxon>Recurvomyces</taxon>
    </lineage>
</organism>
<dbReference type="Gene3D" id="3.10.20.90">
    <property type="entry name" value="Phosphatidylinositol 3-kinase Catalytic Subunit, Chain A, domain 1"/>
    <property type="match status" value="1"/>
</dbReference>
<gene>
    <name evidence="3" type="primary">SMT3_2</name>
    <name evidence="3" type="ORF">LTR78_010179</name>
</gene>
<dbReference type="InterPro" id="IPR029071">
    <property type="entry name" value="Ubiquitin-like_domsf"/>
</dbReference>
<sequence length="129" mass="13820">MDGIQPEPNGANYHARVEDAPEDGAGGHSEMPNNNIINNAEDVPPAAPLSMSLTFRDQTDFALTFKLKATTRLGKAMNHFSAKAEKAPNTLRFLFEGDRINADSTPADVGLEDGDVVEVHMEQIGGGNV</sequence>
<keyword evidence="4" id="KW-1185">Reference proteome</keyword>
<dbReference type="InterPro" id="IPR022617">
    <property type="entry name" value="Rad60/SUMO-like_dom"/>
</dbReference>
<dbReference type="InterPro" id="IPR000626">
    <property type="entry name" value="Ubiquitin-like_dom"/>
</dbReference>
<dbReference type="Proteomes" id="UP001274830">
    <property type="component" value="Unassembled WGS sequence"/>
</dbReference>
<dbReference type="SUPFAM" id="SSF54236">
    <property type="entry name" value="Ubiquitin-like"/>
    <property type="match status" value="1"/>
</dbReference>
<dbReference type="SMART" id="SM00213">
    <property type="entry name" value="UBQ"/>
    <property type="match status" value="1"/>
</dbReference>
<dbReference type="PANTHER" id="PTHR10562">
    <property type="entry name" value="SMALL UBIQUITIN-RELATED MODIFIER"/>
    <property type="match status" value="1"/>
</dbReference>
<proteinExistence type="predicted"/>
<feature type="region of interest" description="Disordered" evidence="1">
    <location>
        <begin position="1"/>
        <end position="43"/>
    </location>
</feature>
<evidence type="ECO:0000313" key="3">
    <source>
        <dbReference type="EMBL" id="KAK3669928.1"/>
    </source>
</evidence>
<evidence type="ECO:0000313" key="4">
    <source>
        <dbReference type="Proteomes" id="UP001274830"/>
    </source>
</evidence>
<reference evidence="3" key="1">
    <citation type="submission" date="2023-07" db="EMBL/GenBank/DDBJ databases">
        <title>Black Yeasts Isolated from many extreme environments.</title>
        <authorList>
            <person name="Coleine C."/>
            <person name="Stajich J.E."/>
            <person name="Selbmann L."/>
        </authorList>
    </citation>
    <scope>NUCLEOTIDE SEQUENCE</scope>
    <source>
        <strain evidence="3">CCFEE 5485</strain>
    </source>
</reference>
<evidence type="ECO:0000256" key="1">
    <source>
        <dbReference type="SAM" id="MobiDB-lite"/>
    </source>
</evidence>
<dbReference type="AlphaFoldDB" id="A0AAE0TML9"/>
<evidence type="ECO:0000259" key="2">
    <source>
        <dbReference type="PROSITE" id="PS50053"/>
    </source>
</evidence>
<dbReference type="EMBL" id="JAUTXT010000067">
    <property type="protein sequence ID" value="KAK3669928.1"/>
    <property type="molecule type" value="Genomic_DNA"/>
</dbReference>
<dbReference type="PROSITE" id="PS50053">
    <property type="entry name" value="UBIQUITIN_2"/>
    <property type="match status" value="1"/>
</dbReference>